<evidence type="ECO:0000256" key="1">
    <source>
        <dbReference type="SAM" id="MobiDB-lite"/>
    </source>
</evidence>
<accession>W1NKM8</accession>
<evidence type="ECO:0000313" key="3">
    <source>
        <dbReference type="Proteomes" id="UP000017836"/>
    </source>
</evidence>
<sequence>MPPAPVRVSAPPALGFGANEYIGRKEKPNTVAPIGEMPLYLVPVSPAPGSCASEYIGRREKPNTTAPIGETPTIKTQSRKV</sequence>
<dbReference type="Proteomes" id="UP000017836">
    <property type="component" value="Unassembled WGS sequence"/>
</dbReference>
<keyword evidence="3" id="KW-1185">Reference proteome</keyword>
<proteinExistence type="predicted"/>
<dbReference type="EMBL" id="KI397331">
    <property type="protein sequence ID" value="ERM96026.1"/>
    <property type="molecule type" value="Genomic_DNA"/>
</dbReference>
<dbReference type="HOGENOM" id="CLU_2577089_0_0_1"/>
<feature type="region of interest" description="Disordered" evidence="1">
    <location>
        <begin position="59"/>
        <end position="81"/>
    </location>
</feature>
<organism evidence="2 3">
    <name type="scientific">Amborella trichopoda</name>
    <dbReference type="NCBI Taxonomy" id="13333"/>
    <lineage>
        <taxon>Eukaryota</taxon>
        <taxon>Viridiplantae</taxon>
        <taxon>Streptophyta</taxon>
        <taxon>Embryophyta</taxon>
        <taxon>Tracheophyta</taxon>
        <taxon>Spermatophyta</taxon>
        <taxon>Magnoliopsida</taxon>
        <taxon>Amborellales</taxon>
        <taxon>Amborellaceae</taxon>
        <taxon>Amborella</taxon>
    </lineage>
</organism>
<dbReference type="Gramene" id="ERM96026">
    <property type="protein sequence ID" value="ERM96026"/>
    <property type="gene ID" value="AMTR_s00129p00069410"/>
</dbReference>
<dbReference type="AlphaFoldDB" id="W1NKM8"/>
<evidence type="ECO:0000313" key="2">
    <source>
        <dbReference type="EMBL" id="ERM96026.1"/>
    </source>
</evidence>
<gene>
    <name evidence="2" type="ORF">AMTR_s00129p00069410</name>
</gene>
<name>W1NKM8_AMBTC</name>
<protein>
    <submittedName>
        <fullName evidence="2">Uncharacterized protein</fullName>
    </submittedName>
</protein>
<reference evidence="3" key="1">
    <citation type="journal article" date="2013" name="Science">
        <title>The Amborella genome and the evolution of flowering plants.</title>
        <authorList>
            <consortium name="Amborella Genome Project"/>
        </authorList>
    </citation>
    <scope>NUCLEOTIDE SEQUENCE [LARGE SCALE GENOMIC DNA]</scope>
</reference>